<dbReference type="CDD" id="cd07828">
    <property type="entry name" value="lipocalin_heme-bd-THAP4-like"/>
    <property type="match status" value="1"/>
</dbReference>
<organism evidence="3">
    <name type="scientific">Dendroctonus ponderosae</name>
    <name type="common">Mountain pine beetle</name>
    <dbReference type="NCBI Taxonomy" id="77166"/>
    <lineage>
        <taxon>Eukaryota</taxon>
        <taxon>Metazoa</taxon>
        <taxon>Ecdysozoa</taxon>
        <taxon>Arthropoda</taxon>
        <taxon>Hexapoda</taxon>
        <taxon>Insecta</taxon>
        <taxon>Pterygota</taxon>
        <taxon>Neoptera</taxon>
        <taxon>Endopterygota</taxon>
        <taxon>Coleoptera</taxon>
        <taxon>Polyphaga</taxon>
        <taxon>Cucujiformia</taxon>
        <taxon>Curculionidae</taxon>
        <taxon>Scolytinae</taxon>
        <taxon>Dendroctonus</taxon>
    </lineage>
</organism>
<evidence type="ECO:0000313" key="6">
    <source>
        <dbReference type="Proteomes" id="UP000019118"/>
    </source>
</evidence>
<dbReference type="PANTHER" id="PTHR15854:SF4">
    <property type="entry name" value="PEROXYNITRITE ISOMERASE THAP4"/>
    <property type="match status" value="1"/>
</dbReference>
<dbReference type="SUPFAM" id="SSF50814">
    <property type="entry name" value="Lipocalins"/>
    <property type="match status" value="1"/>
</dbReference>
<dbReference type="InterPro" id="IPR045165">
    <property type="entry name" value="Nitrobindin"/>
</dbReference>
<evidence type="ECO:0000259" key="2">
    <source>
        <dbReference type="Pfam" id="PF08768"/>
    </source>
</evidence>
<dbReference type="KEGG" id="dpa:109545108"/>
<dbReference type="HOGENOM" id="CLU_085483_1_1_1"/>
<comment type="catalytic activity">
    <reaction evidence="1">
        <text>peroxynitrite = nitrate</text>
        <dbReference type="Rhea" id="RHEA:63116"/>
        <dbReference type="ChEBI" id="CHEBI:17632"/>
        <dbReference type="ChEBI" id="CHEBI:25941"/>
    </reaction>
    <physiologicalReaction direction="left-to-right" evidence="1">
        <dbReference type="Rhea" id="RHEA:63117"/>
    </physiologicalReaction>
</comment>
<sequence>MTTKGLHAVLRNLHWLVGKWTSISAEVSYPTMQKVIKFDEVLEFKFMGQPLLTYSSVTTNPQNKGVMHLENGFLRVDEDQCTLAFLTAMNFGLASLEEGYVKGNTVVLASACLGIMKFAKQSILAIHRCYRLNDKGELEYTLLMETPQTPLTLHVEAVYRKECTESADKKISNDDKKITR</sequence>
<protein>
    <recommendedName>
        <fullName evidence="2">THAP4-like heme-binding domain-containing protein</fullName>
    </recommendedName>
</protein>
<evidence type="ECO:0000256" key="1">
    <source>
        <dbReference type="ARBA" id="ARBA00036993"/>
    </source>
</evidence>
<dbReference type="Proteomes" id="UP000019118">
    <property type="component" value="Unassembled WGS sequence"/>
</dbReference>
<dbReference type="PANTHER" id="PTHR15854">
    <property type="entry name" value="THAP4 PROTEIN"/>
    <property type="match status" value="1"/>
</dbReference>
<feature type="non-terminal residue" evidence="3">
    <location>
        <position position="1"/>
    </location>
</feature>
<gene>
    <name evidence="5" type="primary">109544784</name>
    <name evidence="4" type="ORF">YQE_00125</name>
    <name evidence="3" type="ORF">YQE_12615</name>
</gene>
<dbReference type="OrthoDB" id="58529at2759"/>
<reference evidence="3 6" key="1">
    <citation type="journal article" date="2013" name="Genome Biol.">
        <title>Draft genome of the mountain pine beetle, Dendroctonus ponderosae Hopkins, a major forest pest.</title>
        <authorList>
            <person name="Keeling C.I."/>
            <person name="Yuen M.M."/>
            <person name="Liao N.Y."/>
            <person name="Docking T.R."/>
            <person name="Chan S.K."/>
            <person name="Taylor G.A."/>
            <person name="Palmquist D.L."/>
            <person name="Jackman S.D."/>
            <person name="Nguyen A."/>
            <person name="Li M."/>
            <person name="Henderson H."/>
            <person name="Janes J.K."/>
            <person name="Zhao Y."/>
            <person name="Pandoh P."/>
            <person name="Moore R."/>
            <person name="Sperling F.A."/>
            <person name="Huber D.P."/>
            <person name="Birol I."/>
            <person name="Jones S.J."/>
            <person name="Bohlmann J."/>
        </authorList>
    </citation>
    <scope>NUCLEOTIDE SEQUENCE</scope>
</reference>
<dbReference type="EnsemblMetazoa" id="XM_019915602.1">
    <property type="protein sequence ID" value="XP_019771161.1"/>
    <property type="gene ID" value="LOC109545108"/>
</dbReference>
<dbReference type="Pfam" id="PF08768">
    <property type="entry name" value="THAP4_heme-bd"/>
    <property type="match status" value="1"/>
</dbReference>
<evidence type="ECO:0000313" key="4">
    <source>
        <dbReference type="EMBL" id="ENN83518.1"/>
    </source>
</evidence>
<name>N6TN64_DENPD</name>
<accession>N6TN64</accession>
<proteinExistence type="predicted"/>
<dbReference type="EnsemblMetazoa" id="XM_019915199.1">
    <property type="protein sequence ID" value="XP_019770758.1"/>
    <property type="gene ID" value="LOC109544784"/>
</dbReference>
<dbReference type="EMBL" id="KB741288">
    <property type="protein sequence ID" value="ENN70670.1"/>
    <property type="molecule type" value="Genomic_DNA"/>
</dbReference>
<dbReference type="OMA" id="AFAWDMN"/>
<feature type="domain" description="THAP4-like heme-binding" evidence="2">
    <location>
        <begin position="10"/>
        <end position="161"/>
    </location>
</feature>
<evidence type="ECO:0000313" key="5">
    <source>
        <dbReference type="EnsemblMetazoa" id="XP_019770758.1"/>
    </source>
</evidence>
<dbReference type="AlphaFoldDB" id="N6TN64"/>
<dbReference type="EMBL" id="KB734730">
    <property type="protein sequence ID" value="ENN83518.1"/>
    <property type="molecule type" value="Genomic_DNA"/>
</dbReference>
<dbReference type="InterPro" id="IPR014878">
    <property type="entry name" value="THAP4-like_heme-bd"/>
</dbReference>
<reference evidence="5" key="2">
    <citation type="submission" date="2024-08" db="UniProtKB">
        <authorList>
            <consortium name="EnsemblMetazoa"/>
        </authorList>
    </citation>
    <scope>IDENTIFICATION</scope>
</reference>
<evidence type="ECO:0000313" key="3">
    <source>
        <dbReference type="EMBL" id="ENN70670.1"/>
    </source>
</evidence>
<dbReference type="InterPro" id="IPR012674">
    <property type="entry name" value="Calycin"/>
</dbReference>
<dbReference type="Gene3D" id="2.40.128.20">
    <property type="match status" value="1"/>
</dbReference>
<keyword evidence="6" id="KW-1185">Reference proteome</keyword>